<keyword evidence="1" id="KW-0175">Coiled coil</keyword>
<feature type="coiled-coil region" evidence="1">
    <location>
        <begin position="60"/>
        <end position="94"/>
    </location>
</feature>
<evidence type="ECO:0000313" key="3">
    <source>
        <dbReference type="Proteomes" id="UP000256977"/>
    </source>
</evidence>
<evidence type="ECO:0000256" key="1">
    <source>
        <dbReference type="SAM" id="Coils"/>
    </source>
</evidence>
<gene>
    <name evidence="2" type="ORF">DFP98_11893</name>
</gene>
<dbReference type="SUPFAM" id="SSF46689">
    <property type="entry name" value="Homeodomain-like"/>
    <property type="match status" value="1"/>
</dbReference>
<keyword evidence="3" id="KW-1185">Reference proteome</keyword>
<dbReference type="InterPro" id="IPR036388">
    <property type="entry name" value="WH-like_DNA-bd_sf"/>
</dbReference>
<dbReference type="Pfam" id="PF01527">
    <property type="entry name" value="HTH_Tnp_1"/>
    <property type="match status" value="1"/>
</dbReference>
<name>A0A3D9IXB4_9BACL</name>
<proteinExistence type="predicted"/>
<dbReference type="OrthoDB" id="9775203at2"/>
<dbReference type="InterPro" id="IPR009057">
    <property type="entry name" value="Homeodomain-like_sf"/>
</dbReference>
<dbReference type="RefSeq" id="WP_116062700.1">
    <property type="nucleotide sequence ID" value="NZ_QRDZ01000018.1"/>
</dbReference>
<dbReference type="Proteomes" id="UP000256977">
    <property type="component" value="Unassembled WGS sequence"/>
</dbReference>
<evidence type="ECO:0000313" key="2">
    <source>
        <dbReference type="EMBL" id="RED66470.1"/>
    </source>
</evidence>
<organism evidence="2 3">
    <name type="scientific">Cohnella phaseoli</name>
    <dbReference type="NCBI Taxonomy" id="456490"/>
    <lineage>
        <taxon>Bacteria</taxon>
        <taxon>Bacillati</taxon>
        <taxon>Bacillota</taxon>
        <taxon>Bacilli</taxon>
        <taxon>Bacillales</taxon>
        <taxon>Paenibacillaceae</taxon>
        <taxon>Cohnella</taxon>
    </lineage>
</organism>
<dbReference type="GO" id="GO:0003677">
    <property type="term" value="F:DNA binding"/>
    <property type="evidence" value="ECO:0007669"/>
    <property type="project" value="InterPro"/>
</dbReference>
<dbReference type="InterPro" id="IPR002514">
    <property type="entry name" value="Transposase_8"/>
</dbReference>
<dbReference type="GO" id="GO:0006313">
    <property type="term" value="P:DNA transposition"/>
    <property type="evidence" value="ECO:0007669"/>
    <property type="project" value="InterPro"/>
</dbReference>
<reference evidence="2 3" key="1">
    <citation type="submission" date="2018-07" db="EMBL/GenBank/DDBJ databases">
        <title>Genomic Encyclopedia of Type Strains, Phase III (KMG-III): the genomes of soil and plant-associated and newly described type strains.</title>
        <authorList>
            <person name="Whitman W."/>
        </authorList>
    </citation>
    <scope>NUCLEOTIDE SEQUENCE [LARGE SCALE GENOMIC DNA]</scope>
    <source>
        <strain evidence="2 3">CECT 7287</strain>
    </source>
</reference>
<accession>A0A3D9IXB4</accession>
<comment type="caution">
    <text evidence="2">The sequence shown here is derived from an EMBL/GenBank/DDBJ whole genome shotgun (WGS) entry which is preliminary data.</text>
</comment>
<dbReference type="Gene3D" id="1.10.10.10">
    <property type="entry name" value="Winged helix-like DNA-binding domain superfamily/Winged helix DNA-binding domain"/>
    <property type="match status" value="1"/>
</dbReference>
<dbReference type="AlphaFoldDB" id="A0A3D9IXB4"/>
<sequence>MAAKRRRFTPSQKAHILSKLLEEQVSVAGLAEEYRISPVVLNRWKNHVVQNMHKLFENERKSENELKTAYEHRIEELQEEADKLRLQLEWLKQAMISRLPKEHRNELVAKDDGDLPIRTKTALLGLSRSTLYYRMNHGSPARRSPLEDERQEVAHFPAYLFASLSIEPQRSSREKELSKLKIINGWMDVFGGYH</sequence>
<protein>
    <submittedName>
        <fullName evidence="2">Transposase</fullName>
    </submittedName>
</protein>
<dbReference type="GO" id="GO:0004803">
    <property type="term" value="F:transposase activity"/>
    <property type="evidence" value="ECO:0007669"/>
    <property type="project" value="InterPro"/>
</dbReference>
<dbReference type="EMBL" id="QRDZ01000018">
    <property type="protein sequence ID" value="RED66470.1"/>
    <property type="molecule type" value="Genomic_DNA"/>
</dbReference>